<keyword evidence="5" id="KW-1185">Reference proteome</keyword>
<protein>
    <recommendedName>
        <fullName evidence="1">Helitron helicase-like domain-containing protein</fullName>
    </recommendedName>
</protein>
<evidence type="ECO:0000313" key="2">
    <source>
        <dbReference type="EMBL" id="CAF1567283.1"/>
    </source>
</evidence>
<evidence type="ECO:0000313" key="5">
    <source>
        <dbReference type="Proteomes" id="UP000663870"/>
    </source>
</evidence>
<evidence type="ECO:0000313" key="3">
    <source>
        <dbReference type="EMBL" id="CAF1679774.1"/>
    </source>
</evidence>
<name>A0A815Y9C4_9BILA</name>
<organism evidence="2 4">
    <name type="scientific">Rotaria sordida</name>
    <dbReference type="NCBI Taxonomy" id="392033"/>
    <lineage>
        <taxon>Eukaryota</taxon>
        <taxon>Metazoa</taxon>
        <taxon>Spiralia</taxon>
        <taxon>Gnathifera</taxon>
        <taxon>Rotifera</taxon>
        <taxon>Eurotatoria</taxon>
        <taxon>Bdelloidea</taxon>
        <taxon>Philodinida</taxon>
        <taxon>Philodinidae</taxon>
        <taxon>Rotaria</taxon>
    </lineage>
</organism>
<sequence>KTIEALAFPHLFPNGQGSYDEERETNLQWKEYCKARLYSSDSRFATDSSYIFYLQYLGDLKQVYSGINIAFRKKLPMSAKQSLDEMQMKFLMNKDMIYHHLRSVRGSPQYWHQRLKDLFGMTRQLGFPTFFITLSCADLRWKEFVYTFVRHTGLPVKESYTFEEKTKLLRANPVLAARLFERRFMSFMNLFIKGGAWCVRNVKDWFARIEMQLRGSPHSHMPIWVEGAPKYNGPQTDEKTREEIVKFCDKYITTRFPSLDEDAELHNSIKEVQTHSRNHSKRCLKYHNTLCVFGFPRAVSRRTFICEPFKADNDDDKQYCKKVKEILTEMNGTMNTLEKEKMLSWSD</sequence>
<dbReference type="Proteomes" id="UP000663870">
    <property type="component" value="Unassembled WGS sequence"/>
</dbReference>
<evidence type="ECO:0000259" key="1">
    <source>
        <dbReference type="Pfam" id="PF14214"/>
    </source>
</evidence>
<dbReference type="EMBL" id="CAJNOL010017829">
    <property type="protein sequence ID" value="CAF1679774.1"/>
    <property type="molecule type" value="Genomic_DNA"/>
</dbReference>
<dbReference type="Proteomes" id="UP000663854">
    <property type="component" value="Unassembled WGS sequence"/>
</dbReference>
<dbReference type="EMBL" id="CAJNOH010015892">
    <property type="protein sequence ID" value="CAF1567283.1"/>
    <property type="molecule type" value="Genomic_DNA"/>
</dbReference>
<feature type="non-terminal residue" evidence="2">
    <location>
        <position position="347"/>
    </location>
</feature>
<accession>A0A815Y9C4</accession>
<feature type="domain" description="Helitron helicase-like" evidence="1">
    <location>
        <begin position="82"/>
        <end position="221"/>
    </location>
</feature>
<feature type="non-terminal residue" evidence="2">
    <location>
        <position position="1"/>
    </location>
</feature>
<dbReference type="InterPro" id="IPR025476">
    <property type="entry name" value="Helitron_helicase-like"/>
</dbReference>
<comment type="caution">
    <text evidence="2">The sequence shown here is derived from an EMBL/GenBank/DDBJ whole genome shotgun (WGS) entry which is preliminary data.</text>
</comment>
<dbReference type="Pfam" id="PF14214">
    <property type="entry name" value="Helitron_like_N"/>
    <property type="match status" value="1"/>
</dbReference>
<gene>
    <name evidence="3" type="ORF">JXQ802_LOCUS58971</name>
    <name evidence="2" type="ORF">PYM288_LOCUS42324</name>
</gene>
<reference evidence="2" key="1">
    <citation type="submission" date="2021-02" db="EMBL/GenBank/DDBJ databases">
        <authorList>
            <person name="Nowell W R."/>
        </authorList>
    </citation>
    <scope>NUCLEOTIDE SEQUENCE</scope>
</reference>
<dbReference type="AlphaFoldDB" id="A0A815Y9C4"/>
<proteinExistence type="predicted"/>
<evidence type="ECO:0000313" key="4">
    <source>
        <dbReference type="Proteomes" id="UP000663854"/>
    </source>
</evidence>